<dbReference type="AlphaFoldDB" id="A0A6J6TI16"/>
<protein>
    <submittedName>
        <fullName evidence="1">Unannotated protein</fullName>
    </submittedName>
</protein>
<dbReference type="PROSITE" id="PS51257">
    <property type="entry name" value="PROKAR_LIPOPROTEIN"/>
    <property type="match status" value="1"/>
</dbReference>
<proteinExistence type="predicted"/>
<dbReference type="EMBL" id="CAEZYZ010000086">
    <property type="protein sequence ID" value="CAB4746778.1"/>
    <property type="molecule type" value="Genomic_DNA"/>
</dbReference>
<organism evidence="1">
    <name type="scientific">freshwater metagenome</name>
    <dbReference type="NCBI Taxonomy" id="449393"/>
    <lineage>
        <taxon>unclassified sequences</taxon>
        <taxon>metagenomes</taxon>
        <taxon>ecological metagenomes</taxon>
    </lineage>
</organism>
<evidence type="ECO:0000313" key="1">
    <source>
        <dbReference type="EMBL" id="CAB4746778.1"/>
    </source>
</evidence>
<reference evidence="1" key="1">
    <citation type="submission" date="2020-05" db="EMBL/GenBank/DDBJ databases">
        <authorList>
            <person name="Chiriac C."/>
            <person name="Salcher M."/>
            <person name="Ghai R."/>
            <person name="Kavagutti S V."/>
        </authorList>
    </citation>
    <scope>NUCLEOTIDE SEQUENCE</scope>
</reference>
<sequence length="191" mass="20114">MFSVSRGPGSLLAAFLTITAIVTAASGCSSTDAGPRLAANLGTRICIVNSWTESVNVTYGQKDTSTREGDIPPGSQSCAEGTKFNGTDVSGELALPDPALPFAFGATNPWVGEPSAWILQREDPSTGGYYTYHLCTSESGMDVGATRIWDNGTERITITRLGDDQWKEFTLVIEPSQGQRVGNDPCQGGSG</sequence>
<name>A0A6J6TI16_9ZZZZ</name>
<accession>A0A6J6TI16</accession>
<gene>
    <name evidence="1" type="ORF">UFOPK2810_00634</name>
</gene>